<dbReference type="EMBL" id="JACRIW010000075">
    <property type="protein sequence ID" value="MBI5169944.1"/>
    <property type="molecule type" value="Genomic_DNA"/>
</dbReference>
<proteinExistence type="inferred from homology"/>
<keyword evidence="3" id="KW-0326">Glycosidase</keyword>
<dbReference type="PRINTS" id="PR00131">
    <property type="entry name" value="GLHYDRLASE1"/>
</dbReference>
<name>A0A933SHE5_UNCEI</name>
<dbReference type="GO" id="GO:0008422">
    <property type="term" value="F:beta-glucosidase activity"/>
    <property type="evidence" value="ECO:0007669"/>
    <property type="project" value="TreeGrafter"/>
</dbReference>
<dbReference type="PANTHER" id="PTHR10353">
    <property type="entry name" value="GLYCOSYL HYDROLASE"/>
    <property type="match status" value="1"/>
</dbReference>
<dbReference type="Pfam" id="PF00232">
    <property type="entry name" value="Glyco_hydro_1"/>
    <property type="match status" value="1"/>
</dbReference>
<evidence type="ECO:0000256" key="2">
    <source>
        <dbReference type="ARBA" id="ARBA00022801"/>
    </source>
</evidence>
<dbReference type="SUPFAM" id="SSF51445">
    <property type="entry name" value="(Trans)glycosidases"/>
    <property type="match status" value="1"/>
</dbReference>
<evidence type="ECO:0000256" key="1">
    <source>
        <dbReference type="ARBA" id="ARBA00010838"/>
    </source>
</evidence>
<protein>
    <submittedName>
        <fullName evidence="5">Glycoside hydrolase family 1 protein</fullName>
    </submittedName>
</protein>
<dbReference type="Proteomes" id="UP000696931">
    <property type="component" value="Unassembled WGS sequence"/>
</dbReference>
<reference evidence="5" key="1">
    <citation type="submission" date="2020-07" db="EMBL/GenBank/DDBJ databases">
        <title>Huge and variable diversity of episymbiotic CPR bacteria and DPANN archaea in groundwater ecosystems.</title>
        <authorList>
            <person name="He C.Y."/>
            <person name="Keren R."/>
            <person name="Whittaker M."/>
            <person name="Farag I.F."/>
            <person name="Doudna J."/>
            <person name="Cate J.H.D."/>
            <person name="Banfield J.F."/>
        </authorList>
    </citation>
    <scope>NUCLEOTIDE SEQUENCE</scope>
    <source>
        <strain evidence="5">NC_groundwater_1813_Pr3_B-0.1um_71_17</strain>
    </source>
</reference>
<evidence type="ECO:0000256" key="3">
    <source>
        <dbReference type="ARBA" id="ARBA00023295"/>
    </source>
</evidence>
<evidence type="ECO:0000313" key="6">
    <source>
        <dbReference type="Proteomes" id="UP000696931"/>
    </source>
</evidence>
<accession>A0A933SHE5</accession>
<dbReference type="PROSITE" id="PS00653">
    <property type="entry name" value="GLYCOSYL_HYDROL_F1_2"/>
    <property type="match status" value="1"/>
</dbReference>
<dbReference type="PANTHER" id="PTHR10353:SF209">
    <property type="entry name" value="GALACTOLIPID GALACTOSYLTRANSFERASE SFR2, CHLOROPLASTIC"/>
    <property type="match status" value="1"/>
</dbReference>
<dbReference type="InterPro" id="IPR017853">
    <property type="entry name" value="GH"/>
</dbReference>
<dbReference type="InterPro" id="IPR001360">
    <property type="entry name" value="Glyco_hydro_1"/>
</dbReference>
<sequence length="455" mass="50589">MHDARELRFPDGFRWGAATSAHQVEGGNTRNDWWRFEGRPGAIRGDRGSGDACRHYARFAEDFALAAADGHDAHRLSLEWSRIEPEPGRFDRAEVAHYHDVLGSLRAHGLTPVVTLHHFTNPLWIADGGGWDSRETIERFVAFARFCAGEFGAEVDWWCTVNEPEVFAFRGWAEGVWPPAVRDRSRALVVIAHQLEAHGRAYRAIHEADRVDADGDGHAARVGFAKHHVQLEALRAWHPLDRIVAHFERRVFNEAVERATVDGRIALGIPGATGVRRDVPELKGALDWFGLNYYTRWRVRAFADPPHVATPGARVNDLGWEVWPEGFRRALHAAGRTGAPVLVTENGFADAHDTLRPRAIVEFAEAMHRAIAEGVDVRAYLHWSLLDNFEWADGWHGRFGLYGVDERDPAAPRVRRTSAEVLARLARANAVTPAVREAAGLGPGGARVAPGAARD</sequence>
<evidence type="ECO:0000313" key="5">
    <source>
        <dbReference type="EMBL" id="MBI5169944.1"/>
    </source>
</evidence>
<dbReference type="GO" id="GO:0005975">
    <property type="term" value="P:carbohydrate metabolic process"/>
    <property type="evidence" value="ECO:0007669"/>
    <property type="project" value="InterPro"/>
</dbReference>
<gene>
    <name evidence="5" type="ORF">HZA61_10680</name>
</gene>
<comment type="caution">
    <text evidence="5">The sequence shown here is derived from an EMBL/GenBank/DDBJ whole genome shotgun (WGS) entry which is preliminary data.</text>
</comment>
<keyword evidence="2 5" id="KW-0378">Hydrolase</keyword>
<evidence type="ECO:0000256" key="4">
    <source>
        <dbReference type="RuleBase" id="RU003690"/>
    </source>
</evidence>
<comment type="similarity">
    <text evidence="1 4">Belongs to the glycosyl hydrolase 1 family.</text>
</comment>
<dbReference type="AlphaFoldDB" id="A0A933SHE5"/>
<dbReference type="Gene3D" id="3.20.20.80">
    <property type="entry name" value="Glycosidases"/>
    <property type="match status" value="1"/>
</dbReference>
<organism evidence="5 6">
    <name type="scientific">Eiseniibacteriota bacterium</name>
    <dbReference type="NCBI Taxonomy" id="2212470"/>
    <lineage>
        <taxon>Bacteria</taxon>
        <taxon>Candidatus Eiseniibacteriota</taxon>
    </lineage>
</organism>
<dbReference type="InterPro" id="IPR033132">
    <property type="entry name" value="GH_1_N_CS"/>
</dbReference>